<feature type="chain" id="PRO_5047509159" evidence="1">
    <location>
        <begin position="23"/>
        <end position="433"/>
    </location>
</feature>
<organism evidence="2 3">
    <name type="scientific">Endozoicomonas euniceicola</name>
    <dbReference type="NCBI Taxonomy" id="1234143"/>
    <lineage>
        <taxon>Bacteria</taxon>
        <taxon>Pseudomonadati</taxon>
        <taxon>Pseudomonadota</taxon>
        <taxon>Gammaproteobacteria</taxon>
        <taxon>Oceanospirillales</taxon>
        <taxon>Endozoicomonadaceae</taxon>
        <taxon>Endozoicomonas</taxon>
    </lineage>
</organism>
<dbReference type="RefSeq" id="WP_262600315.1">
    <property type="nucleotide sequence ID" value="NZ_CP103300.1"/>
</dbReference>
<accession>A0ABY6GY94</accession>
<evidence type="ECO:0000313" key="2">
    <source>
        <dbReference type="EMBL" id="UYM17655.1"/>
    </source>
</evidence>
<keyword evidence="3" id="KW-1185">Reference proteome</keyword>
<proteinExistence type="predicted"/>
<feature type="signal peptide" evidence="1">
    <location>
        <begin position="1"/>
        <end position="22"/>
    </location>
</feature>
<evidence type="ECO:0000313" key="3">
    <source>
        <dbReference type="Proteomes" id="UP001163255"/>
    </source>
</evidence>
<dbReference type="EMBL" id="CP103300">
    <property type="protein sequence ID" value="UYM17655.1"/>
    <property type="molecule type" value="Genomic_DNA"/>
</dbReference>
<reference evidence="2" key="1">
    <citation type="submission" date="2022-10" db="EMBL/GenBank/DDBJ databases">
        <title>Completed Genome Sequence of two octocoral isolated bacterium, Endozoicomonas euniceicola EF212T and Endozoicomonas gorgoniicola PS125T.</title>
        <authorList>
            <person name="Chiou Y.-J."/>
            <person name="Chen Y.-H."/>
        </authorList>
    </citation>
    <scope>NUCLEOTIDE SEQUENCE</scope>
    <source>
        <strain evidence="2">EF212</strain>
    </source>
</reference>
<protein>
    <submittedName>
        <fullName evidence="2">Uncharacterized protein</fullName>
    </submittedName>
</protein>
<keyword evidence="1" id="KW-0732">Signal</keyword>
<sequence>MDFKKIILSYIFLLLASSVAIAGQKVAGQKYEYLLYSENSSAFMVLVKVIEDGRHETLASVSVKFASDNELRGYAGNIALTKTDHPELEFPGLARKLTERIMVAQSTLNEPELKAPDAEFSLVMAVAGYETINGTHPYQYPVYKTRQREDEAKENIISIFSDNGLTIAKESIYGCGDQDYVLQLAREVDPGPHLTLFKATYDILFLTEPSSFEPVSKWESIHRYSYINDQYQRTNKRLPSGSSFGLGFIVGDHFYSKRALSKTPVCSGSECDRKERERAEAAEFRNDMQDLYLNRTAGDITEYFQGFKRNNELGDSTLDLYKRKKNASWLHVVDHALIYYGAKQLVREIITYQIPALRNLLRDFQSENKVSDVIDIHVIGSHEDIYDSVPVLNNFMANEGEAYHFQLKRVPQNTIKQHSADAVVHLTKKLSTN</sequence>
<gene>
    <name evidence="2" type="ORF">NX720_07035</name>
</gene>
<name>A0ABY6GY94_9GAMM</name>
<dbReference type="Proteomes" id="UP001163255">
    <property type="component" value="Chromosome"/>
</dbReference>
<evidence type="ECO:0000256" key="1">
    <source>
        <dbReference type="SAM" id="SignalP"/>
    </source>
</evidence>